<dbReference type="Pfam" id="PF22646">
    <property type="entry name" value="PPP2R1A-like_HEAT"/>
    <property type="match status" value="1"/>
</dbReference>
<keyword evidence="6" id="KW-1185">Reference proteome</keyword>
<organism evidence="6 7">
    <name type="scientific">Toxocara canis</name>
    <name type="common">Canine roundworm</name>
    <dbReference type="NCBI Taxonomy" id="6265"/>
    <lineage>
        <taxon>Eukaryota</taxon>
        <taxon>Metazoa</taxon>
        <taxon>Ecdysozoa</taxon>
        <taxon>Nematoda</taxon>
        <taxon>Chromadorea</taxon>
        <taxon>Rhabditida</taxon>
        <taxon>Spirurina</taxon>
        <taxon>Ascaridomorpha</taxon>
        <taxon>Ascaridoidea</taxon>
        <taxon>Toxocaridae</taxon>
        <taxon>Toxocara</taxon>
    </lineage>
</organism>
<evidence type="ECO:0000256" key="1">
    <source>
        <dbReference type="ARBA" id="ARBA00022737"/>
    </source>
</evidence>
<dbReference type="AlphaFoldDB" id="A0A183U7S3"/>
<feature type="repeat" description="HEAT" evidence="3">
    <location>
        <begin position="101"/>
        <end position="133"/>
    </location>
</feature>
<reference evidence="5 6" key="2">
    <citation type="submission" date="2018-11" db="EMBL/GenBank/DDBJ databases">
        <authorList>
            <consortium name="Pathogen Informatics"/>
        </authorList>
    </citation>
    <scope>NUCLEOTIDE SEQUENCE [LARGE SCALE GENOMIC DNA]</scope>
</reference>
<evidence type="ECO:0000313" key="7">
    <source>
        <dbReference type="WBParaSite" id="TCNE_0000454301-mRNA-1"/>
    </source>
</evidence>
<dbReference type="PROSITE" id="PS50077">
    <property type="entry name" value="HEAT_REPEAT"/>
    <property type="match status" value="3"/>
</dbReference>
<sequence>MFSLQIQQAVGKDIAVSELLPAFNSLLKDMEGEVRSAAAAKIQQFCEALPAAGREKAILTHVLPVVKELVTDPNQHVKTALASVVMGLAPILGNELTMEHLLPIYLTLLRDETAEVRLNIISSLDKVHICLSS</sequence>
<dbReference type="WBParaSite" id="TCNE_0000454301-mRNA-1">
    <property type="protein sequence ID" value="TCNE_0000454301-mRNA-1"/>
    <property type="gene ID" value="TCNE_0000454301"/>
</dbReference>
<dbReference type="PANTHER" id="PTHR10648:SF4">
    <property type="entry name" value="PROTEIN PHOSPHATASE 2 (FORMERLY 2A), REGULATORY SUBUNIT A, BETA ISOFORM-RELATED"/>
    <property type="match status" value="1"/>
</dbReference>
<evidence type="ECO:0000256" key="2">
    <source>
        <dbReference type="ARBA" id="ARBA00038332"/>
    </source>
</evidence>
<evidence type="ECO:0000313" key="6">
    <source>
        <dbReference type="Proteomes" id="UP000050794"/>
    </source>
</evidence>
<dbReference type="EMBL" id="UYWY01007917">
    <property type="protein sequence ID" value="VDM30687.1"/>
    <property type="molecule type" value="Genomic_DNA"/>
</dbReference>
<dbReference type="InterPro" id="IPR011989">
    <property type="entry name" value="ARM-like"/>
</dbReference>
<dbReference type="SUPFAM" id="SSF48371">
    <property type="entry name" value="ARM repeat"/>
    <property type="match status" value="1"/>
</dbReference>
<dbReference type="PANTHER" id="PTHR10648">
    <property type="entry name" value="SERINE/THREONINE-PROTEIN PHOSPHATASE PP2A 65 KDA REGULATORY SUBUNIT"/>
    <property type="match status" value="1"/>
</dbReference>
<evidence type="ECO:0000313" key="5">
    <source>
        <dbReference type="EMBL" id="VDM30687.1"/>
    </source>
</evidence>
<reference evidence="7" key="1">
    <citation type="submission" date="2016-06" db="UniProtKB">
        <authorList>
            <consortium name="WormBaseParasite"/>
        </authorList>
    </citation>
    <scope>IDENTIFICATION</scope>
</reference>
<gene>
    <name evidence="5" type="ORF">TCNE_LOCUS4543</name>
</gene>
<feature type="repeat" description="HEAT" evidence="3">
    <location>
        <begin position="19"/>
        <end position="56"/>
    </location>
</feature>
<dbReference type="InterPro" id="IPR016024">
    <property type="entry name" value="ARM-type_fold"/>
</dbReference>
<name>A0A183U7S3_TOXCA</name>
<feature type="repeat" description="HEAT" evidence="3">
    <location>
        <begin position="62"/>
        <end position="100"/>
    </location>
</feature>
<proteinExistence type="inferred from homology"/>
<feature type="domain" description="Phosphatase PP2A regulatory subunit A/Splicing factor 3B subunit 1-like HEAT repeat" evidence="4">
    <location>
        <begin position="12"/>
        <end position="93"/>
    </location>
</feature>
<dbReference type="Gene3D" id="1.25.10.10">
    <property type="entry name" value="Leucine-rich Repeat Variant"/>
    <property type="match status" value="1"/>
</dbReference>
<dbReference type="Proteomes" id="UP000050794">
    <property type="component" value="Unassembled WGS sequence"/>
</dbReference>
<dbReference type="GO" id="GO:0005634">
    <property type="term" value="C:nucleus"/>
    <property type="evidence" value="ECO:0007669"/>
    <property type="project" value="TreeGrafter"/>
</dbReference>
<keyword evidence="1" id="KW-0677">Repeat</keyword>
<dbReference type="GO" id="GO:0019888">
    <property type="term" value="F:protein phosphatase regulator activity"/>
    <property type="evidence" value="ECO:0007669"/>
    <property type="project" value="TreeGrafter"/>
</dbReference>
<comment type="similarity">
    <text evidence="2">Belongs to the phosphatase 2A regulatory subunit A family.</text>
</comment>
<accession>A0A183U7S3</accession>
<dbReference type="InterPro" id="IPR054573">
    <property type="entry name" value="PP2A/SF3B1-like_HEAT"/>
</dbReference>
<evidence type="ECO:0000259" key="4">
    <source>
        <dbReference type="Pfam" id="PF22646"/>
    </source>
</evidence>
<dbReference type="InterPro" id="IPR051023">
    <property type="entry name" value="PP2A_Regulatory_Subunit_A"/>
</dbReference>
<dbReference type="InterPro" id="IPR021133">
    <property type="entry name" value="HEAT_type_2"/>
</dbReference>
<protein>
    <submittedName>
        <fullName evidence="7">Translational activator GCN1</fullName>
    </submittedName>
</protein>
<evidence type="ECO:0000256" key="3">
    <source>
        <dbReference type="PROSITE-ProRule" id="PRU00103"/>
    </source>
</evidence>
<dbReference type="GO" id="GO:0000159">
    <property type="term" value="C:protein phosphatase type 2A complex"/>
    <property type="evidence" value="ECO:0007669"/>
    <property type="project" value="TreeGrafter"/>
</dbReference>
<dbReference type="GO" id="GO:0005829">
    <property type="term" value="C:cytosol"/>
    <property type="evidence" value="ECO:0007669"/>
    <property type="project" value="TreeGrafter"/>
</dbReference>